<name>A0ABV2LLA0_9BACL</name>
<protein>
    <submittedName>
        <fullName evidence="2">Uncharacterized protein</fullName>
    </submittedName>
</protein>
<organism evidence="2 3">
    <name type="scientific">Fictibacillus halophilus</name>
    <dbReference type="NCBI Taxonomy" id="1610490"/>
    <lineage>
        <taxon>Bacteria</taxon>
        <taxon>Bacillati</taxon>
        <taxon>Bacillota</taxon>
        <taxon>Bacilli</taxon>
        <taxon>Bacillales</taxon>
        <taxon>Fictibacillaceae</taxon>
        <taxon>Fictibacillus</taxon>
    </lineage>
</organism>
<proteinExistence type="predicted"/>
<sequence>MLIQNDSYLFHKNSNYFYLFLALIHEQIIEMIVFHIYLKKEEPNIALIMLVLHIYSVIYMLGDYNLMRNTPFRIIKEKVVMIIGARRSLHFDLSEIDYIQPAAIKYNKSGSIINEKKVFHATAFPRIFTIIFGISDELKYEIVLKDPVQAKGYFGQKQEINKVYLYCDHAGNFVESLQNRMVIEGASESSV</sequence>
<keyword evidence="1" id="KW-1133">Transmembrane helix</keyword>
<dbReference type="EMBL" id="JBEPMP010000001">
    <property type="protein sequence ID" value="MET3729366.1"/>
    <property type="molecule type" value="Genomic_DNA"/>
</dbReference>
<comment type="caution">
    <text evidence="2">The sequence shown here is derived from an EMBL/GenBank/DDBJ whole genome shotgun (WGS) entry which is preliminary data.</text>
</comment>
<keyword evidence="1" id="KW-0472">Membrane</keyword>
<evidence type="ECO:0000313" key="3">
    <source>
        <dbReference type="Proteomes" id="UP001549097"/>
    </source>
</evidence>
<feature type="transmembrane region" description="Helical" evidence="1">
    <location>
        <begin position="16"/>
        <end position="38"/>
    </location>
</feature>
<keyword evidence="3" id="KW-1185">Reference proteome</keyword>
<dbReference type="Proteomes" id="UP001549097">
    <property type="component" value="Unassembled WGS sequence"/>
</dbReference>
<evidence type="ECO:0000256" key="1">
    <source>
        <dbReference type="SAM" id="Phobius"/>
    </source>
</evidence>
<accession>A0ABV2LLA0</accession>
<keyword evidence="1" id="KW-0812">Transmembrane</keyword>
<reference evidence="2 3" key="1">
    <citation type="submission" date="2024-06" db="EMBL/GenBank/DDBJ databases">
        <title>Genomic Encyclopedia of Type Strains, Phase IV (KMG-IV): sequencing the most valuable type-strain genomes for metagenomic binning, comparative biology and taxonomic classification.</title>
        <authorList>
            <person name="Goeker M."/>
        </authorList>
    </citation>
    <scope>NUCLEOTIDE SEQUENCE [LARGE SCALE GENOMIC DNA]</scope>
    <source>
        <strain evidence="2 3">DSM 100124</strain>
    </source>
</reference>
<evidence type="ECO:0000313" key="2">
    <source>
        <dbReference type="EMBL" id="MET3729366.1"/>
    </source>
</evidence>
<feature type="transmembrane region" description="Helical" evidence="1">
    <location>
        <begin position="45"/>
        <end position="62"/>
    </location>
</feature>
<gene>
    <name evidence="2" type="ORF">ABID52_002947</name>
</gene>